<accession>A0A2U8HM26</accession>
<name>A0A2U8HM26_9RHOB</name>
<dbReference type="Proteomes" id="UP000244915">
    <property type="component" value="Plasmid unnamed1"/>
</dbReference>
<evidence type="ECO:0000313" key="2">
    <source>
        <dbReference type="Proteomes" id="UP000244915"/>
    </source>
</evidence>
<evidence type="ECO:0008006" key="3">
    <source>
        <dbReference type="Google" id="ProtNLM"/>
    </source>
</evidence>
<gene>
    <name evidence="1" type="ORF">CEW88_19680</name>
</gene>
<evidence type="ECO:0000313" key="1">
    <source>
        <dbReference type="EMBL" id="AWI85985.1"/>
    </source>
</evidence>
<dbReference type="EMBL" id="CP022191">
    <property type="protein sequence ID" value="AWI85985.1"/>
    <property type="molecule type" value="Genomic_DNA"/>
</dbReference>
<keyword evidence="1" id="KW-0614">Plasmid</keyword>
<reference evidence="1 2" key="1">
    <citation type="submission" date="2017-06" db="EMBL/GenBank/DDBJ databases">
        <title>Yangia sp. YSBP01 complete genome sequence.</title>
        <authorList>
            <person name="Woo J.-H."/>
            <person name="Kim H.-S."/>
        </authorList>
    </citation>
    <scope>NUCLEOTIDE SEQUENCE [LARGE SCALE GENOMIC DNA]</scope>
    <source>
        <strain evidence="1 2">YSBP01</strain>
        <plasmid evidence="1 2">unnamed1</plasmid>
    </source>
</reference>
<geneLocation type="plasmid" evidence="1 2">
    <name>unnamed1</name>
</geneLocation>
<dbReference type="KEGG" id="ypac:CEW88_19680"/>
<dbReference type="AlphaFoldDB" id="A0A2U8HM26"/>
<proteinExistence type="predicted"/>
<organism evidence="1 2">
    <name type="scientific">Alloyangia pacifica</name>
    <dbReference type="NCBI Taxonomy" id="311180"/>
    <lineage>
        <taxon>Bacteria</taxon>
        <taxon>Pseudomonadati</taxon>
        <taxon>Pseudomonadota</taxon>
        <taxon>Alphaproteobacteria</taxon>
        <taxon>Rhodobacterales</taxon>
        <taxon>Roseobacteraceae</taxon>
        <taxon>Alloyangia</taxon>
    </lineage>
</organism>
<dbReference type="PROSITE" id="PS51257">
    <property type="entry name" value="PROKAR_LIPOPROTEIN"/>
    <property type="match status" value="1"/>
</dbReference>
<sequence length="216" mass="23489">MPIRLARVLVPGLLAIMLAACGGFPLTYTEFQARLDEAPYVQQPLSSAWIRVPEAQLVLERRFRSVTEQRILLPNRTALRGENFILLHSEASPLSVGGRFRPTELLASAEGTPYPFERFEDLEFKTTTDALGIMSWASWSNHAGLNCVLAFRRLDATARTLLSGTAAMDMMLRNCIHGSEDTALAPIGPEAVGFAAITTEPAAAPQMLSPLAGPLP</sequence>
<protein>
    <recommendedName>
        <fullName evidence="3">Lipoprotein</fullName>
    </recommendedName>
</protein>